<feature type="non-terminal residue" evidence="2">
    <location>
        <position position="1"/>
    </location>
</feature>
<evidence type="ECO:0000256" key="1">
    <source>
        <dbReference type="SAM" id="MobiDB-lite"/>
    </source>
</evidence>
<keyword evidence="3" id="KW-1185">Reference proteome</keyword>
<organism evidence="2 3">
    <name type="scientific">Thalassiosira oceanica</name>
    <name type="common">Marine diatom</name>
    <dbReference type="NCBI Taxonomy" id="159749"/>
    <lineage>
        <taxon>Eukaryota</taxon>
        <taxon>Sar</taxon>
        <taxon>Stramenopiles</taxon>
        <taxon>Ochrophyta</taxon>
        <taxon>Bacillariophyta</taxon>
        <taxon>Coscinodiscophyceae</taxon>
        <taxon>Thalassiosirophycidae</taxon>
        <taxon>Thalassiosirales</taxon>
        <taxon>Thalassiosiraceae</taxon>
        <taxon>Thalassiosira</taxon>
    </lineage>
</organism>
<feature type="compositionally biased region" description="Basic and acidic residues" evidence="1">
    <location>
        <begin position="174"/>
        <end position="193"/>
    </location>
</feature>
<evidence type="ECO:0000313" key="2">
    <source>
        <dbReference type="EMBL" id="EJK70952.1"/>
    </source>
</evidence>
<reference evidence="2 3" key="1">
    <citation type="journal article" date="2012" name="Genome Biol.">
        <title>Genome and low-iron response of an oceanic diatom adapted to chronic iron limitation.</title>
        <authorList>
            <person name="Lommer M."/>
            <person name="Specht M."/>
            <person name="Roy A.S."/>
            <person name="Kraemer L."/>
            <person name="Andreson R."/>
            <person name="Gutowska M.A."/>
            <person name="Wolf J."/>
            <person name="Bergner S.V."/>
            <person name="Schilhabel M.B."/>
            <person name="Klostermeier U.C."/>
            <person name="Beiko R.G."/>
            <person name="Rosenstiel P."/>
            <person name="Hippler M."/>
            <person name="Laroche J."/>
        </authorList>
    </citation>
    <scope>NUCLEOTIDE SEQUENCE [LARGE SCALE GENOMIC DNA]</scope>
    <source>
        <strain evidence="2 3">CCMP1005</strain>
    </source>
</reference>
<evidence type="ECO:0000313" key="3">
    <source>
        <dbReference type="Proteomes" id="UP000266841"/>
    </source>
</evidence>
<sequence length="231" mass="25459">ARRDDSRKLLFVPFRRPRRVRAAAAPHDTIEALPAKGQFPTEAAVKFSMKSRFAGLPGPFRGPFRDPRAGGSRMGHLVMPIGHFDLHGASRYRNVDTRFTFGPRIELVPANENPQAGVAGARWHARSSPRHGNRKTPGAIAMFDARKFTPKAKDTDQATGEIDAGALWTGASRRGRDQTRGHNDRGIPRREDSQSVPLGYLRPIGRSTEPYTAIESAKFEARGIKVEAKAS</sequence>
<dbReference type="AlphaFoldDB" id="K0TJY1"/>
<gene>
    <name evidence="2" type="ORF">THAOC_07649</name>
</gene>
<feature type="region of interest" description="Disordered" evidence="1">
    <location>
        <begin position="151"/>
        <end position="204"/>
    </location>
</feature>
<dbReference type="EMBL" id="AGNL01007828">
    <property type="protein sequence ID" value="EJK70952.1"/>
    <property type="molecule type" value="Genomic_DNA"/>
</dbReference>
<name>K0TJY1_THAOC</name>
<accession>K0TJY1</accession>
<comment type="caution">
    <text evidence="2">The sequence shown here is derived from an EMBL/GenBank/DDBJ whole genome shotgun (WGS) entry which is preliminary data.</text>
</comment>
<proteinExistence type="predicted"/>
<protein>
    <submittedName>
        <fullName evidence="2">Uncharacterized protein</fullName>
    </submittedName>
</protein>
<dbReference type="Proteomes" id="UP000266841">
    <property type="component" value="Unassembled WGS sequence"/>
</dbReference>